<proteinExistence type="predicted"/>
<evidence type="ECO:0000256" key="4">
    <source>
        <dbReference type="SAM" id="MobiDB-lite"/>
    </source>
</evidence>
<keyword evidence="1 3" id="KW-0547">Nucleotide-binding</keyword>
<dbReference type="PROSITE" id="PS51161">
    <property type="entry name" value="ATP_CONE"/>
    <property type="match status" value="1"/>
</dbReference>
<evidence type="ECO:0000256" key="3">
    <source>
        <dbReference type="PROSITE-ProRule" id="PRU00492"/>
    </source>
</evidence>
<evidence type="ECO:0000256" key="2">
    <source>
        <dbReference type="ARBA" id="ARBA00022840"/>
    </source>
</evidence>
<evidence type="ECO:0000313" key="6">
    <source>
        <dbReference type="EMBL" id="KKU91324.1"/>
    </source>
</evidence>
<dbReference type="GO" id="GO:0005524">
    <property type="term" value="F:ATP binding"/>
    <property type="evidence" value="ECO:0007669"/>
    <property type="project" value="UniProtKB-UniRule"/>
</dbReference>
<gene>
    <name evidence="6" type="ORF">UY23_C0002G0063</name>
</gene>
<accession>A0A0G1UB25</accession>
<dbReference type="Proteomes" id="UP000034956">
    <property type="component" value="Unassembled WGS sequence"/>
</dbReference>
<protein>
    <recommendedName>
        <fullName evidence="5">ATP-cone domain-containing protein</fullName>
    </recommendedName>
</protein>
<dbReference type="InterPro" id="IPR005144">
    <property type="entry name" value="ATP-cone_dom"/>
</dbReference>
<evidence type="ECO:0000259" key="5">
    <source>
        <dbReference type="PROSITE" id="PS51161"/>
    </source>
</evidence>
<evidence type="ECO:0000313" key="7">
    <source>
        <dbReference type="Proteomes" id="UP000034956"/>
    </source>
</evidence>
<dbReference type="Pfam" id="PF03477">
    <property type="entry name" value="ATP-cone"/>
    <property type="match status" value="1"/>
</dbReference>
<dbReference type="EMBL" id="LCPF01000002">
    <property type="protein sequence ID" value="KKU91324.1"/>
    <property type="molecule type" value="Genomic_DNA"/>
</dbReference>
<reference evidence="6 7" key="1">
    <citation type="journal article" date="2015" name="Nature">
        <title>rRNA introns, odd ribosomes, and small enigmatic genomes across a large radiation of phyla.</title>
        <authorList>
            <person name="Brown C.T."/>
            <person name="Hug L.A."/>
            <person name="Thomas B.C."/>
            <person name="Sharon I."/>
            <person name="Castelle C.J."/>
            <person name="Singh A."/>
            <person name="Wilkins M.J."/>
            <person name="Williams K.H."/>
            <person name="Banfield J.F."/>
        </authorList>
    </citation>
    <scope>NUCLEOTIDE SEQUENCE [LARGE SCALE GENOMIC DNA]</scope>
</reference>
<keyword evidence="2 3" id="KW-0067">ATP-binding</keyword>
<sequence length="103" mass="11849">MAKWVIKRGGKRAPFQAAKVKGAIKSACKDVHLPAKRMKTVVNVVSRAVLRFAAKRKVAVRTSDLRKISLSQLGKMEPKAAKAWRKYDVQRKARRARNRRRRR</sequence>
<feature type="region of interest" description="Disordered" evidence="4">
    <location>
        <begin position="84"/>
        <end position="103"/>
    </location>
</feature>
<comment type="caution">
    <text evidence="6">The sequence shown here is derived from an EMBL/GenBank/DDBJ whole genome shotgun (WGS) entry which is preliminary data.</text>
</comment>
<evidence type="ECO:0000256" key="1">
    <source>
        <dbReference type="ARBA" id="ARBA00022741"/>
    </source>
</evidence>
<name>A0A0G1UB25_9BACT</name>
<feature type="domain" description="ATP-cone" evidence="5">
    <location>
        <begin position="3"/>
        <end position="95"/>
    </location>
</feature>
<feature type="compositionally biased region" description="Basic residues" evidence="4">
    <location>
        <begin position="92"/>
        <end position="103"/>
    </location>
</feature>
<dbReference type="AlphaFoldDB" id="A0A0G1UB25"/>
<organism evidence="6 7">
    <name type="scientific">Candidatus Jorgensenbacteria bacterium GW2011_GWA1_48_11</name>
    <dbReference type="NCBI Taxonomy" id="1618660"/>
    <lineage>
        <taxon>Bacteria</taxon>
        <taxon>Candidatus Joergenseniibacteriota</taxon>
    </lineage>
</organism>